<dbReference type="Pfam" id="PF02897">
    <property type="entry name" value="Peptidase_S9_N"/>
    <property type="match status" value="1"/>
</dbReference>
<evidence type="ECO:0000256" key="1">
    <source>
        <dbReference type="ARBA" id="ARBA00005228"/>
    </source>
</evidence>
<evidence type="ECO:0000259" key="8">
    <source>
        <dbReference type="Pfam" id="PF02897"/>
    </source>
</evidence>
<dbReference type="STRING" id="13706.A0A1X2H9N3"/>
<dbReference type="InterPro" id="IPR023302">
    <property type="entry name" value="Pept_S9A_N"/>
</dbReference>
<dbReference type="AlphaFoldDB" id="A0A1X2H9N3"/>
<dbReference type="PANTHER" id="PTHR11757">
    <property type="entry name" value="PROTEASE FAMILY S9A OLIGOPEPTIDASE"/>
    <property type="match status" value="1"/>
</dbReference>
<evidence type="ECO:0000256" key="2">
    <source>
        <dbReference type="ARBA" id="ARBA00022670"/>
    </source>
</evidence>
<name>A0A1X2H9N3_SYNRA</name>
<evidence type="ECO:0000313" key="9">
    <source>
        <dbReference type="EMBL" id="ORY95359.1"/>
    </source>
</evidence>
<dbReference type="InterPro" id="IPR029058">
    <property type="entry name" value="AB_hydrolase_fold"/>
</dbReference>
<dbReference type="Gene3D" id="2.130.10.120">
    <property type="entry name" value="Prolyl oligopeptidase, N-terminal domain"/>
    <property type="match status" value="1"/>
</dbReference>
<dbReference type="PRINTS" id="PR00862">
    <property type="entry name" value="PROLIGOPTASE"/>
</dbReference>
<feature type="domain" description="Peptidase S9A N-terminal" evidence="8">
    <location>
        <begin position="2"/>
        <end position="211"/>
    </location>
</feature>
<dbReference type="InterPro" id="IPR051543">
    <property type="entry name" value="Serine_Peptidase_S9A"/>
</dbReference>
<protein>
    <recommendedName>
        <fullName evidence="6">Prolyl endopeptidase</fullName>
        <ecNumber evidence="6">3.4.21.-</ecNumber>
    </recommendedName>
</protein>
<evidence type="ECO:0000259" key="7">
    <source>
        <dbReference type="Pfam" id="PF00326"/>
    </source>
</evidence>
<evidence type="ECO:0000256" key="3">
    <source>
        <dbReference type="ARBA" id="ARBA00022801"/>
    </source>
</evidence>
<dbReference type="SUPFAM" id="SSF50993">
    <property type="entry name" value="Peptidase/esterase 'gauge' domain"/>
    <property type="match status" value="1"/>
</dbReference>
<dbReference type="Proteomes" id="UP000242180">
    <property type="component" value="Unassembled WGS sequence"/>
</dbReference>
<dbReference type="OrthoDB" id="248387at2759"/>
<comment type="function">
    <text evidence="5">Serine peptidase whose precise substrate specificity remains unclear. Does not cleave peptides after a arginine or lysine residue. Regulates trans-Golgi network morphology and sorting by regulating the membrane binding of the AP-1 complex. May play a role in the regulation of synaptic vesicle exocytosis.</text>
</comment>
<comment type="caution">
    <text evidence="9">The sequence shown here is derived from an EMBL/GenBank/DDBJ whole genome shotgun (WGS) entry which is preliminary data.</text>
</comment>
<feature type="domain" description="Peptidase S9 prolyl oligopeptidase catalytic" evidence="7">
    <location>
        <begin position="254"/>
        <end position="429"/>
    </location>
</feature>
<evidence type="ECO:0000313" key="10">
    <source>
        <dbReference type="Proteomes" id="UP000242180"/>
    </source>
</evidence>
<dbReference type="InParanoid" id="A0A1X2H9N3"/>
<dbReference type="Gene3D" id="3.40.50.1820">
    <property type="entry name" value="alpha/beta hydrolase"/>
    <property type="match status" value="1"/>
</dbReference>
<keyword evidence="10" id="KW-1185">Reference proteome</keyword>
<dbReference type="PANTHER" id="PTHR11757:SF19">
    <property type="entry name" value="PROLYL ENDOPEPTIDASE-LIKE"/>
    <property type="match status" value="1"/>
</dbReference>
<accession>A0A1X2H9N3</accession>
<evidence type="ECO:0000256" key="4">
    <source>
        <dbReference type="ARBA" id="ARBA00022825"/>
    </source>
</evidence>
<dbReference type="GO" id="GO:0004252">
    <property type="term" value="F:serine-type endopeptidase activity"/>
    <property type="evidence" value="ECO:0007669"/>
    <property type="project" value="UniProtKB-UniRule"/>
</dbReference>
<dbReference type="GO" id="GO:0006508">
    <property type="term" value="P:proteolysis"/>
    <property type="evidence" value="ECO:0007669"/>
    <property type="project" value="UniProtKB-KW"/>
</dbReference>
<proteinExistence type="inferred from homology"/>
<comment type="similarity">
    <text evidence="1 6">Belongs to the peptidase S9A family.</text>
</comment>
<dbReference type="SUPFAM" id="SSF53474">
    <property type="entry name" value="alpha/beta-Hydrolases"/>
    <property type="match status" value="1"/>
</dbReference>
<dbReference type="InterPro" id="IPR002470">
    <property type="entry name" value="Peptidase_S9A"/>
</dbReference>
<reference evidence="9 10" key="1">
    <citation type="submission" date="2016-07" db="EMBL/GenBank/DDBJ databases">
        <title>Pervasive Adenine N6-methylation of Active Genes in Fungi.</title>
        <authorList>
            <consortium name="DOE Joint Genome Institute"/>
            <person name="Mondo S.J."/>
            <person name="Dannebaum R.O."/>
            <person name="Kuo R.C."/>
            <person name="Labutti K."/>
            <person name="Haridas S."/>
            <person name="Kuo A."/>
            <person name="Salamov A."/>
            <person name="Ahrendt S.R."/>
            <person name="Lipzen A."/>
            <person name="Sullivan W."/>
            <person name="Andreopoulos W.B."/>
            <person name="Clum A."/>
            <person name="Lindquist E."/>
            <person name="Daum C."/>
            <person name="Ramamoorthy G.K."/>
            <person name="Gryganskyi A."/>
            <person name="Culley D."/>
            <person name="Magnuson J.K."/>
            <person name="James T.Y."/>
            <person name="O'Malley M.A."/>
            <person name="Stajich J.E."/>
            <person name="Spatafora J.W."/>
            <person name="Visel A."/>
            <person name="Grigoriev I.V."/>
        </authorList>
    </citation>
    <scope>NUCLEOTIDE SEQUENCE [LARGE SCALE GENOMIC DNA]</scope>
    <source>
        <strain evidence="9 10">NRRL 2496</strain>
    </source>
</reference>
<organism evidence="9 10">
    <name type="scientific">Syncephalastrum racemosum</name>
    <name type="common">Filamentous fungus</name>
    <dbReference type="NCBI Taxonomy" id="13706"/>
    <lineage>
        <taxon>Eukaryota</taxon>
        <taxon>Fungi</taxon>
        <taxon>Fungi incertae sedis</taxon>
        <taxon>Mucoromycota</taxon>
        <taxon>Mucoromycotina</taxon>
        <taxon>Mucoromycetes</taxon>
        <taxon>Mucorales</taxon>
        <taxon>Syncephalastraceae</taxon>
        <taxon>Syncephalastrum</taxon>
    </lineage>
</organism>
<evidence type="ECO:0000256" key="5">
    <source>
        <dbReference type="ARBA" id="ARBA00045448"/>
    </source>
</evidence>
<dbReference type="Pfam" id="PF00326">
    <property type="entry name" value="Peptidase_S9"/>
    <property type="match status" value="1"/>
</dbReference>
<dbReference type="EC" id="3.4.21.-" evidence="6"/>
<dbReference type="InterPro" id="IPR001375">
    <property type="entry name" value="Peptidase_S9_cat"/>
</dbReference>
<dbReference type="EMBL" id="MCGN01000006">
    <property type="protein sequence ID" value="ORY95359.1"/>
    <property type="molecule type" value="Genomic_DNA"/>
</dbReference>
<gene>
    <name evidence="9" type="ORF">BCR43DRAFT_531421</name>
</gene>
<evidence type="ECO:0000256" key="6">
    <source>
        <dbReference type="RuleBase" id="RU368024"/>
    </source>
</evidence>
<keyword evidence="4 6" id="KW-0720">Serine protease</keyword>
<sequence>MQVYAHRLGTDQEDDILVFEEPDDTVFVDITSTKDHQYVTINCNSLSSSEVRVIPASHDFERGAPNLTLVQAREPGVEYYVDHHSNTFYVLTNADGATNFKLMRTPSNALDKSHWEDVITVGPTETIDDVDVFQDYVVVYGRRDGLPMVLCHDMQTRETHPVPLPEKFCVLHPGTNLEFNTDTFRFSVVSPFAHESTFDYDVAKKKLLPVRIQPIHRKNPVLMRSYGAYGMNTDPDFRIENFPLLERGWIIALAHVSFRDFISVAENLIDAKLTTPGYLAAMGGSAGGLLVGAMLHMRPDLFRALVCRVPFVDPLSAMLQPDHPLTQIEYPEWGNPTEDAAAYNLIRSYAPYENTTGLQTTTSTYVTAGLKDQRVAYWQPLKWVAAMRHDAPATEMLLKVDEDRGHFGGGSEQDVRLNELAEQLAFLISRVQQ</sequence>
<dbReference type="OMA" id="HESTFDY"/>
<keyword evidence="3 6" id="KW-0378">Hydrolase</keyword>
<keyword evidence="2 6" id="KW-0645">Protease</keyword>